<protein>
    <submittedName>
        <fullName evidence="2">Uncharacterized protein</fullName>
    </submittedName>
</protein>
<keyword evidence="3" id="KW-1185">Reference proteome</keyword>
<evidence type="ECO:0000313" key="2">
    <source>
        <dbReference type="EMBL" id="RCN23936.1"/>
    </source>
</evidence>
<organism evidence="2 3">
    <name type="scientific">Ancylostoma caninum</name>
    <name type="common">Dog hookworm</name>
    <dbReference type="NCBI Taxonomy" id="29170"/>
    <lineage>
        <taxon>Eukaryota</taxon>
        <taxon>Metazoa</taxon>
        <taxon>Ecdysozoa</taxon>
        <taxon>Nematoda</taxon>
        <taxon>Chromadorea</taxon>
        <taxon>Rhabditida</taxon>
        <taxon>Rhabditina</taxon>
        <taxon>Rhabditomorpha</taxon>
        <taxon>Strongyloidea</taxon>
        <taxon>Ancylostomatidae</taxon>
        <taxon>Ancylostomatinae</taxon>
        <taxon>Ancylostoma</taxon>
    </lineage>
</organism>
<dbReference type="AlphaFoldDB" id="A0A368EWE0"/>
<sequence length="58" mass="6568">MSVNSERSVKTTSQFGRLPRIAKKSSRKVERTLAPLLITTMVVGTRRQRSTAQPLRQL</sequence>
<accession>A0A368EWE0</accession>
<feature type="region of interest" description="Disordered" evidence="1">
    <location>
        <begin position="1"/>
        <end position="26"/>
    </location>
</feature>
<evidence type="ECO:0000313" key="3">
    <source>
        <dbReference type="Proteomes" id="UP000252519"/>
    </source>
</evidence>
<proteinExistence type="predicted"/>
<feature type="compositionally biased region" description="Polar residues" evidence="1">
    <location>
        <begin position="1"/>
        <end position="15"/>
    </location>
</feature>
<dbReference type="EMBL" id="JOJR01024610">
    <property type="protein sequence ID" value="RCN23936.1"/>
    <property type="molecule type" value="Genomic_DNA"/>
</dbReference>
<gene>
    <name evidence="2" type="ORF">ANCCAN_30376</name>
</gene>
<comment type="caution">
    <text evidence="2">The sequence shown here is derived from an EMBL/GenBank/DDBJ whole genome shotgun (WGS) entry which is preliminary data.</text>
</comment>
<evidence type="ECO:0000256" key="1">
    <source>
        <dbReference type="SAM" id="MobiDB-lite"/>
    </source>
</evidence>
<name>A0A368EWE0_ANCCA</name>
<dbReference type="Proteomes" id="UP000252519">
    <property type="component" value="Unassembled WGS sequence"/>
</dbReference>
<reference evidence="2 3" key="1">
    <citation type="submission" date="2014-10" db="EMBL/GenBank/DDBJ databases">
        <title>Draft genome of the hookworm Ancylostoma caninum.</title>
        <authorList>
            <person name="Mitreva M."/>
        </authorList>
    </citation>
    <scope>NUCLEOTIDE SEQUENCE [LARGE SCALE GENOMIC DNA]</scope>
    <source>
        <strain evidence="2 3">Baltimore</strain>
    </source>
</reference>